<dbReference type="AlphaFoldDB" id="A0A2U0SG33"/>
<accession>A0A2U0SG33</accession>
<keyword evidence="2" id="KW-0479">Metal-binding</keyword>
<dbReference type="GO" id="GO:0006508">
    <property type="term" value="P:proteolysis"/>
    <property type="evidence" value="ECO:0007669"/>
    <property type="project" value="UniProtKB-KW"/>
</dbReference>
<dbReference type="PROSITE" id="PS01302">
    <property type="entry name" value="UPF0758"/>
    <property type="match status" value="1"/>
</dbReference>
<evidence type="ECO:0000256" key="4">
    <source>
        <dbReference type="ARBA" id="ARBA00022833"/>
    </source>
</evidence>
<comment type="caution">
    <text evidence="7">The sequence shown here is derived from an EMBL/GenBank/DDBJ whole genome shotgun (WGS) entry which is preliminary data.</text>
</comment>
<sequence length="130" mass="14288">MFTPYSFLHIADLRAAIDLFGGLANGTREMGAFAYLGRDCQLLGMRHVAGEGSEMLDLPVRAVVADVLAFDARWVLMAHNHPSGDPTPSSADRSTTRLLGRALEPLRVRLVDHLIVTRTGITSFRELGWL</sequence>
<evidence type="ECO:0000313" key="7">
    <source>
        <dbReference type="EMBL" id="PVX30307.1"/>
    </source>
</evidence>
<keyword evidence="1" id="KW-0645">Protease</keyword>
<dbReference type="Pfam" id="PF04002">
    <property type="entry name" value="RadC"/>
    <property type="match status" value="1"/>
</dbReference>
<gene>
    <name evidence="7" type="ORF">DD559_13960</name>
</gene>
<evidence type="ECO:0000256" key="1">
    <source>
        <dbReference type="ARBA" id="ARBA00022670"/>
    </source>
</evidence>
<evidence type="ECO:0000256" key="3">
    <source>
        <dbReference type="ARBA" id="ARBA00022801"/>
    </source>
</evidence>
<dbReference type="GO" id="GO:0046872">
    <property type="term" value="F:metal ion binding"/>
    <property type="evidence" value="ECO:0007669"/>
    <property type="project" value="UniProtKB-KW"/>
</dbReference>
<dbReference type="InterPro" id="IPR001405">
    <property type="entry name" value="UPF0758"/>
</dbReference>
<reference evidence="7 8" key="1">
    <citation type="submission" date="2018-05" db="EMBL/GenBank/DDBJ databases">
        <title>Description of Sphingomonas pokkalii sp nov, isolated from the rhizosphere of saline tolerant pokkali rice and its draft genome analysis.</title>
        <authorList>
            <person name="Menon R."/>
            <person name="Kumari S."/>
            <person name="Rameshkumar N."/>
        </authorList>
    </citation>
    <scope>NUCLEOTIDE SEQUENCE [LARGE SCALE GENOMIC DNA]</scope>
    <source>
        <strain evidence="7 8">L3B27</strain>
    </source>
</reference>
<evidence type="ECO:0000259" key="6">
    <source>
        <dbReference type="PROSITE" id="PS50249"/>
    </source>
</evidence>
<keyword evidence="8" id="KW-1185">Reference proteome</keyword>
<dbReference type="RefSeq" id="WP_116469718.1">
    <property type="nucleotide sequence ID" value="NZ_QENQ01000001.1"/>
</dbReference>
<dbReference type="InterPro" id="IPR020891">
    <property type="entry name" value="UPF0758_CS"/>
</dbReference>
<dbReference type="PROSITE" id="PS50249">
    <property type="entry name" value="MPN"/>
    <property type="match status" value="1"/>
</dbReference>
<dbReference type="PANTHER" id="PTHR30471">
    <property type="entry name" value="DNA REPAIR PROTEIN RADC"/>
    <property type="match status" value="1"/>
</dbReference>
<keyword evidence="5" id="KW-0482">Metalloprotease</keyword>
<evidence type="ECO:0000313" key="8">
    <source>
        <dbReference type="Proteomes" id="UP000245890"/>
    </source>
</evidence>
<dbReference type="EMBL" id="QENQ01000001">
    <property type="protein sequence ID" value="PVX30307.1"/>
    <property type="molecule type" value="Genomic_DNA"/>
</dbReference>
<dbReference type="OrthoDB" id="152963at2"/>
<dbReference type="InterPro" id="IPR025657">
    <property type="entry name" value="RadC_JAB"/>
</dbReference>
<protein>
    <submittedName>
        <fullName evidence="7">DNA repair protein</fullName>
    </submittedName>
</protein>
<organism evidence="7 8">
    <name type="scientific">Sphingomonas pokkalii</name>
    <dbReference type="NCBI Taxonomy" id="2175090"/>
    <lineage>
        <taxon>Bacteria</taxon>
        <taxon>Pseudomonadati</taxon>
        <taxon>Pseudomonadota</taxon>
        <taxon>Alphaproteobacteria</taxon>
        <taxon>Sphingomonadales</taxon>
        <taxon>Sphingomonadaceae</taxon>
        <taxon>Sphingomonas</taxon>
    </lineage>
</organism>
<proteinExistence type="predicted"/>
<dbReference type="PANTHER" id="PTHR30471:SF3">
    <property type="entry name" value="UPF0758 PROTEIN YEES-RELATED"/>
    <property type="match status" value="1"/>
</dbReference>
<dbReference type="InterPro" id="IPR037518">
    <property type="entry name" value="MPN"/>
</dbReference>
<feature type="domain" description="MPN" evidence="6">
    <location>
        <begin position="1"/>
        <end position="130"/>
    </location>
</feature>
<dbReference type="Gene3D" id="3.40.140.10">
    <property type="entry name" value="Cytidine Deaminase, domain 2"/>
    <property type="match status" value="1"/>
</dbReference>
<dbReference type="GO" id="GO:0008237">
    <property type="term" value="F:metallopeptidase activity"/>
    <property type="evidence" value="ECO:0007669"/>
    <property type="project" value="UniProtKB-KW"/>
</dbReference>
<name>A0A2U0SG33_9SPHN</name>
<dbReference type="Proteomes" id="UP000245890">
    <property type="component" value="Unassembled WGS sequence"/>
</dbReference>
<dbReference type="SUPFAM" id="SSF102712">
    <property type="entry name" value="JAB1/MPN domain"/>
    <property type="match status" value="1"/>
</dbReference>
<evidence type="ECO:0000256" key="5">
    <source>
        <dbReference type="ARBA" id="ARBA00023049"/>
    </source>
</evidence>
<evidence type="ECO:0000256" key="2">
    <source>
        <dbReference type="ARBA" id="ARBA00022723"/>
    </source>
</evidence>
<keyword evidence="4" id="KW-0862">Zinc</keyword>
<keyword evidence="3" id="KW-0378">Hydrolase</keyword>